<feature type="chain" id="PRO_5018743388" description="Secreted protein" evidence="1">
    <location>
        <begin position="22"/>
        <end position="140"/>
    </location>
</feature>
<evidence type="ECO:0000313" key="2">
    <source>
        <dbReference type="Ensembl" id="ENSFHEP00000028431.1"/>
    </source>
</evidence>
<accession>A0A3Q2QLT7</accession>
<proteinExistence type="predicted"/>
<dbReference type="Proteomes" id="UP000265000">
    <property type="component" value="Unplaced"/>
</dbReference>
<evidence type="ECO:0000313" key="3">
    <source>
        <dbReference type="Proteomes" id="UP000265000"/>
    </source>
</evidence>
<evidence type="ECO:0000256" key="1">
    <source>
        <dbReference type="SAM" id="SignalP"/>
    </source>
</evidence>
<evidence type="ECO:0008006" key="4">
    <source>
        <dbReference type="Google" id="ProtNLM"/>
    </source>
</evidence>
<dbReference type="Ensembl" id="ENSFHET00000018059.1">
    <property type="protein sequence ID" value="ENSFHEP00000028431.1"/>
    <property type="gene ID" value="ENSFHEG00000012540.1"/>
</dbReference>
<reference evidence="2" key="1">
    <citation type="submission" date="2025-08" db="UniProtKB">
        <authorList>
            <consortium name="Ensembl"/>
        </authorList>
    </citation>
    <scope>IDENTIFICATION</scope>
</reference>
<keyword evidence="3" id="KW-1185">Reference proteome</keyword>
<reference evidence="2" key="2">
    <citation type="submission" date="2025-09" db="UniProtKB">
        <authorList>
            <consortium name="Ensembl"/>
        </authorList>
    </citation>
    <scope>IDENTIFICATION</scope>
</reference>
<name>A0A3Q2QLT7_FUNHE</name>
<sequence length="140" mass="13970">MLRSLLLYWGNVLLFSGISEAALGVGHGPASPVVILHRHVEGYQTGPLGAQSGQQVLASPLEVVLAAVKGAVVRVTRGRATGVADGPAGALSVDYGALLVGGAGCLAARHHAQGGVALTQATATLVGPELLARLVIAALI</sequence>
<dbReference type="GeneTree" id="ENSGT01000000214971"/>
<protein>
    <recommendedName>
        <fullName evidence="4">Secreted protein</fullName>
    </recommendedName>
</protein>
<feature type="signal peptide" evidence="1">
    <location>
        <begin position="1"/>
        <end position="21"/>
    </location>
</feature>
<dbReference type="AlphaFoldDB" id="A0A3Q2QLT7"/>
<keyword evidence="1" id="KW-0732">Signal</keyword>
<organism evidence="2 3">
    <name type="scientific">Fundulus heteroclitus</name>
    <name type="common">Killifish</name>
    <name type="synonym">Mummichog</name>
    <dbReference type="NCBI Taxonomy" id="8078"/>
    <lineage>
        <taxon>Eukaryota</taxon>
        <taxon>Metazoa</taxon>
        <taxon>Chordata</taxon>
        <taxon>Craniata</taxon>
        <taxon>Vertebrata</taxon>
        <taxon>Euteleostomi</taxon>
        <taxon>Actinopterygii</taxon>
        <taxon>Neopterygii</taxon>
        <taxon>Teleostei</taxon>
        <taxon>Neoteleostei</taxon>
        <taxon>Acanthomorphata</taxon>
        <taxon>Ovalentaria</taxon>
        <taxon>Atherinomorphae</taxon>
        <taxon>Cyprinodontiformes</taxon>
        <taxon>Fundulidae</taxon>
        <taxon>Fundulus</taxon>
    </lineage>
</organism>